<evidence type="ECO:0000313" key="3">
    <source>
        <dbReference type="Proteomes" id="UP001333110"/>
    </source>
</evidence>
<gene>
    <name evidence="2" type="ORF">QYF61_019211</name>
</gene>
<keyword evidence="3" id="KW-1185">Reference proteome</keyword>
<feature type="chain" id="PRO_5042839995" description="Rna-directed dna polymerase from mobile element jockey-like" evidence="1">
    <location>
        <begin position="18"/>
        <end position="110"/>
    </location>
</feature>
<sequence>MCARLLAMALQLPAAELWIQPSLFLSEQIGQDGKDKQLVLGLDDNLTEYVDQCTSPVRVLENVGLLLNGNGDMVTKTKEKAKKDLDRLEKWANRNLMRFREGNVKSSTWG</sequence>
<evidence type="ECO:0000256" key="1">
    <source>
        <dbReference type="SAM" id="SignalP"/>
    </source>
</evidence>
<dbReference type="Proteomes" id="UP001333110">
    <property type="component" value="Unassembled WGS sequence"/>
</dbReference>
<keyword evidence="1" id="KW-0732">Signal</keyword>
<dbReference type="AlphaFoldDB" id="A0AAN7P0Q5"/>
<evidence type="ECO:0008006" key="4">
    <source>
        <dbReference type="Google" id="ProtNLM"/>
    </source>
</evidence>
<protein>
    <recommendedName>
        <fullName evidence="4">Rna-directed dna polymerase from mobile element jockey-like</fullName>
    </recommendedName>
</protein>
<evidence type="ECO:0000313" key="2">
    <source>
        <dbReference type="EMBL" id="KAK4824785.1"/>
    </source>
</evidence>
<reference evidence="2 3" key="1">
    <citation type="journal article" date="2023" name="J. Hered.">
        <title>Chromosome-level genome of the wood stork (Mycteria americana) provides insight into avian chromosome evolution.</title>
        <authorList>
            <person name="Flamio R. Jr."/>
            <person name="Ramstad K.M."/>
        </authorList>
    </citation>
    <scope>NUCLEOTIDE SEQUENCE [LARGE SCALE GENOMIC DNA]</scope>
    <source>
        <strain evidence="2">JAX WOST 10</strain>
    </source>
</reference>
<name>A0AAN7P0Q5_MYCAM</name>
<proteinExistence type="predicted"/>
<feature type="signal peptide" evidence="1">
    <location>
        <begin position="1"/>
        <end position="17"/>
    </location>
</feature>
<comment type="caution">
    <text evidence="2">The sequence shown here is derived from an EMBL/GenBank/DDBJ whole genome shotgun (WGS) entry which is preliminary data.</text>
</comment>
<dbReference type="EMBL" id="JAUNZN010000003">
    <property type="protein sequence ID" value="KAK4824785.1"/>
    <property type="molecule type" value="Genomic_DNA"/>
</dbReference>
<accession>A0AAN7P0Q5</accession>
<organism evidence="2 3">
    <name type="scientific">Mycteria americana</name>
    <name type="common">Wood stork</name>
    <dbReference type="NCBI Taxonomy" id="33587"/>
    <lineage>
        <taxon>Eukaryota</taxon>
        <taxon>Metazoa</taxon>
        <taxon>Chordata</taxon>
        <taxon>Craniata</taxon>
        <taxon>Vertebrata</taxon>
        <taxon>Euteleostomi</taxon>
        <taxon>Archelosauria</taxon>
        <taxon>Archosauria</taxon>
        <taxon>Dinosauria</taxon>
        <taxon>Saurischia</taxon>
        <taxon>Theropoda</taxon>
        <taxon>Coelurosauria</taxon>
        <taxon>Aves</taxon>
        <taxon>Neognathae</taxon>
        <taxon>Neoaves</taxon>
        <taxon>Aequornithes</taxon>
        <taxon>Ciconiiformes</taxon>
        <taxon>Ciconiidae</taxon>
        <taxon>Mycteria</taxon>
    </lineage>
</organism>